<feature type="region of interest" description="Disordered" evidence="1">
    <location>
        <begin position="1"/>
        <end position="27"/>
    </location>
</feature>
<accession>H1LL58</accession>
<protein>
    <submittedName>
        <fullName evidence="2">Uncharacterized protein</fullName>
    </submittedName>
</protein>
<gene>
    <name evidence="2" type="ORF">HMPREF9104_03366</name>
</gene>
<comment type="caution">
    <text evidence="2">The sequence shown here is derived from an EMBL/GenBank/DDBJ whole genome shotgun (WGS) entry which is preliminary data.</text>
</comment>
<organism evidence="2 3">
    <name type="scientific">Lentilactobacillus kisonensis F0435</name>
    <dbReference type="NCBI Taxonomy" id="797516"/>
    <lineage>
        <taxon>Bacteria</taxon>
        <taxon>Bacillati</taxon>
        <taxon>Bacillota</taxon>
        <taxon>Bacilli</taxon>
        <taxon>Lactobacillales</taxon>
        <taxon>Lactobacillaceae</taxon>
        <taxon>Lentilactobacillus</taxon>
    </lineage>
</organism>
<sequence>PLTYTRTAPPSNNRSVSTLGKNSKTRNLPPRRLTLRLLTAWIRSLYLGGQK</sequence>
<evidence type="ECO:0000313" key="3">
    <source>
        <dbReference type="Proteomes" id="UP000005025"/>
    </source>
</evidence>
<feature type="non-terminal residue" evidence="2">
    <location>
        <position position="1"/>
    </location>
</feature>
<evidence type="ECO:0000313" key="2">
    <source>
        <dbReference type="EMBL" id="EHO45192.1"/>
    </source>
</evidence>
<evidence type="ECO:0000256" key="1">
    <source>
        <dbReference type="SAM" id="MobiDB-lite"/>
    </source>
</evidence>
<dbReference type="AlphaFoldDB" id="H1LL58"/>
<feature type="compositionally biased region" description="Polar residues" evidence="1">
    <location>
        <begin position="1"/>
        <end position="22"/>
    </location>
</feature>
<proteinExistence type="predicted"/>
<dbReference type="EMBL" id="AGRJ01000285">
    <property type="protein sequence ID" value="EHO45192.1"/>
    <property type="molecule type" value="Genomic_DNA"/>
</dbReference>
<dbReference type="HOGENOM" id="CLU_3091982_0_0_9"/>
<name>H1LL58_9LACO</name>
<reference evidence="2 3" key="1">
    <citation type="submission" date="2011-09" db="EMBL/GenBank/DDBJ databases">
        <authorList>
            <person name="Weinstock G."/>
            <person name="Sodergren E."/>
            <person name="Clifton S."/>
            <person name="Fulton L."/>
            <person name="Fulton B."/>
            <person name="Courtney L."/>
            <person name="Fronick C."/>
            <person name="Harrison M."/>
            <person name="Strong C."/>
            <person name="Farmer C."/>
            <person name="Delahaunty K."/>
            <person name="Markovic C."/>
            <person name="Hall O."/>
            <person name="Minx P."/>
            <person name="Tomlinson C."/>
            <person name="Mitreva M."/>
            <person name="Hou S."/>
            <person name="Chen J."/>
            <person name="Wollam A."/>
            <person name="Pepin K.H."/>
            <person name="Johnson M."/>
            <person name="Bhonagiri V."/>
            <person name="Zhang X."/>
            <person name="Suruliraj S."/>
            <person name="Warren W."/>
            <person name="Chinwalla A."/>
            <person name="Mardis E.R."/>
            <person name="Wilson R.K."/>
        </authorList>
    </citation>
    <scope>NUCLEOTIDE SEQUENCE [LARGE SCALE GENOMIC DNA]</scope>
    <source>
        <strain evidence="2 3">F0435</strain>
    </source>
</reference>
<dbReference type="Proteomes" id="UP000005025">
    <property type="component" value="Unassembled WGS sequence"/>
</dbReference>